<comment type="caution">
    <text evidence="2">The sequence shown here is derived from an EMBL/GenBank/DDBJ whole genome shotgun (WGS) entry which is preliminary data.</text>
</comment>
<dbReference type="RefSeq" id="WP_136839931.1">
    <property type="nucleotide sequence ID" value="NZ_SUPL01000001.1"/>
</dbReference>
<name>A0A4U0F057_9FLAO</name>
<dbReference type="Pfam" id="PF07676">
    <property type="entry name" value="PD40"/>
    <property type="match status" value="2"/>
</dbReference>
<dbReference type="SUPFAM" id="SSF69304">
    <property type="entry name" value="Tricorn protease N-terminal domain"/>
    <property type="match status" value="1"/>
</dbReference>
<dbReference type="PANTHER" id="PTHR36842:SF1">
    <property type="entry name" value="PROTEIN TOLB"/>
    <property type="match status" value="1"/>
</dbReference>
<reference evidence="2 3" key="1">
    <citation type="submission" date="2019-04" db="EMBL/GenBank/DDBJ databases">
        <title>Lacinutrix sp. nov., isolated from marine water.</title>
        <authorList>
            <person name="Kim W."/>
        </authorList>
    </citation>
    <scope>NUCLEOTIDE SEQUENCE [LARGE SCALE GENOMIC DNA]</scope>
    <source>
        <strain evidence="2 3">CAU 1491</strain>
    </source>
</reference>
<accession>A0A4U0F057</accession>
<organism evidence="2 3">
    <name type="scientific">Pontimicrobium aquaticum</name>
    <dbReference type="NCBI Taxonomy" id="2565367"/>
    <lineage>
        <taxon>Bacteria</taxon>
        <taxon>Pseudomonadati</taxon>
        <taxon>Bacteroidota</taxon>
        <taxon>Flavobacteriia</taxon>
        <taxon>Flavobacteriales</taxon>
        <taxon>Flavobacteriaceae</taxon>
        <taxon>Pontimicrobium</taxon>
    </lineage>
</organism>
<evidence type="ECO:0000313" key="2">
    <source>
        <dbReference type="EMBL" id="TJY37765.1"/>
    </source>
</evidence>
<keyword evidence="3" id="KW-1185">Reference proteome</keyword>
<dbReference type="OrthoDB" id="9815657at2"/>
<evidence type="ECO:0000256" key="1">
    <source>
        <dbReference type="ARBA" id="ARBA00009820"/>
    </source>
</evidence>
<dbReference type="InterPro" id="IPR011042">
    <property type="entry name" value="6-blade_b-propeller_TolB-like"/>
</dbReference>
<evidence type="ECO:0008006" key="4">
    <source>
        <dbReference type="Google" id="ProtNLM"/>
    </source>
</evidence>
<dbReference type="Proteomes" id="UP000307657">
    <property type="component" value="Unassembled WGS sequence"/>
</dbReference>
<dbReference type="EMBL" id="SUPL01000001">
    <property type="protein sequence ID" value="TJY37765.1"/>
    <property type="molecule type" value="Genomic_DNA"/>
</dbReference>
<gene>
    <name evidence="2" type="ORF">E5167_00495</name>
</gene>
<dbReference type="InterPro" id="IPR011659">
    <property type="entry name" value="WD40"/>
</dbReference>
<protein>
    <recommendedName>
        <fullName evidence="4">WD40-like Beta Propeller Repeat</fullName>
    </recommendedName>
</protein>
<dbReference type="AlphaFoldDB" id="A0A4U0F057"/>
<dbReference type="PANTHER" id="PTHR36842">
    <property type="entry name" value="PROTEIN TOLB HOMOLOG"/>
    <property type="match status" value="1"/>
</dbReference>
<evidence type="ECO:0000313" key="3">
    <source>
        <dbReference type="Proteomes" id="UP000307657"/>
    </source>
</evidence>
<comment type="similarity">
    <text evidence="1">Belongs to the TolB family.</text>
</comment>
<proteinExistence type="inferred from homology"/>
<sequence length="280" mass="32155">MKYSILIITVLLTNNLFSQKVIYSELNNNNWDLYSLSTENGIIKRITKDSLKDFQSDYSNVHGNIIFDSYRDNNTRNIFTLNSKTNELNQLTYLKTRDGHPVWSPDGSKIAFQSSRTGNPEVFVMDSNGENVEQLTFNKEFDGIPKWSPNGKLLAFNSNRNGSPNIFTLNLETKEMIQITSNESYNFVQDWISQSKIIIITDVNEKRQLQILDIKLGSIIKTITTEGDVTYARCNKNGQIVFIQKATSGEVNVFLTDIKKNNIKQLTYSKNEKRFPVFMD</sequence>
<dbReference type="Gene3D" id="2.120.10.30">
    <property type="entry name" value="TolB, C-terminal domain"/>
    <property type="match status" value="2"/>
</dbReference>